<evidence type="ECO:0000256" key="2">
    <source>
        <dbReference type="ARBA" id="ARBA00013017"/>
    </source>
</evidence>
<evidence type="ECO:0000256" key="6">
    <source>
        <dbReference type="ARBA" id="ARBA00023157"/>
    </source>
</evidence>
<evidence type="ECO:0000256" key="3">
    <source>
        <dbReference type="ARBA" id="ARBA00022559"/>
    </source>
</evidence>
<dbReference type="Proteomes" id="UP000186922">
    <property type="component" value="Unassembled WGS sequence"/>
</dbReference>
<dbReference type="InterPro" id="IPR013766">
    <property type="entry name" value="Thioredoxin_domain"/>
</dbReference>
<protein>
    <recommendedName>
        <fullName evidence="2">thioredoxin-dependent peroxiredoxin</fullName>
        <ecNumber evidence="2">1.11.1.24</ecNumber>
    </recommendedName>
</protein>
<evidence type="ECO:0000313" key="13">
    <source>
        <dbReference type="Proteomes" id="UP000186922"/>
    </source>
</evidence>
<dbReference type="GO" id="GO:0006979">
    <property type="term" value="P:response to oxidative stress"/>
    <property type="evidence" value="ECO:0007669"/>
    <property type="project" value="TreeGrafter"/>
</dbReference>
<keyword evidence="13" id="KW-1185">Reference proteome</keyword>
<keyword evidence="7 9" id="KW-0676">Redox-active center</keyword>
<evidence type="ECO:0000313" key="12">
    <source>
        <dbReference type="EMBL" id="GAV00215.1"/>
    </source>
</evidence>
<dbReference type="GO" id="GO:0042744">
    <property type="term" value="P:hydrogen peroxide catabolic process"/>
    <property type="evidence" value="ECO:0007669"/>
    <property type="project" value="TreeGrafter"/>
</dbReference>
<dbReference type="Gene3D" id="3.40.30.10">
    <property type="entry name" value="Glutaredoxin"/>
    <property type="match status" value="1"/>
</dbReference>
<organism evidence="12 13">
    <name type="scientific">Ramazzottius varieornatus</name>
    <name type="common">Water bear</name>
    <name type="synonym">Tardigrade</name>
    <dbReference type="NCBI Taxonomy" id="947166"/>
    <lineage>
        <taxon>Eukaryota</taxon>
        <taxon>Metazoa</taxon>
        <taxon>Ecdysozoa</taxon>
        <taxon>Tardigrada</taxon>
        <taxon>Eutardigrada</taxon>
        <taxon>Parachela</taxon>
        <taxon>Hypsibioidea</taxon>
        <taxon>Ramazzottiidae</taxon>
        <taxon>Ramazzottius</taxon>
    </lineage>
</organism>
<dbReference type="PIRSF" id="PIRSF000239">
    <property type="entry name" value="AHPC"/>
    <property type="match status" value="1"/>
</dbReference>
<keyword evidence="6" id="KW-1015">Disulfide bond</keyword>
<dbReference type="Pfam" id="PF00578">
    <property type="entry name" value="AhpC-TSA"/>
    <property type="match status" value="1"/>
</dbReference>
<dbReference type="InterPro" id="IPR000866">
    <property type="entry name" value="AhpC/TSA"/>
</dbReference>
<dbReference type="InterPro" id="IPR050217">
    <property type="entry name" value="Peroxiredoxin"/>
</dbReference>
<dbReference type="GO" id="GO:0033554">
    <property type="term" value="P:cellular response to stress"/>
    <property type="evidence" value="ECO:0007669"/>
    <property type="project" value="TreeGrafter"/>
</dbReference>
<keyword evidence="3 9" id="KW-0575">Peroxidase</keyword>
<dbReference type="SUPFAM" id="SSF52833">
    <property type="entry name" value="Thioredoxin-like"/>
    <property type="match status" value="1"/>
</dbReference>
<dbReference type="InterPro" id="IPR024706">
    <property type="entry name" value="Peroxiredoxin_AhpC-typ"/>
</dbReference>
<evidence type="ECO:0000256" key="7">
    <source>
        <dbReference type="ARBA" id="ARBA00023284"/>
    </source>
</evidence>
<keyword evidence="4 9" id="KW-0049">Antioxidant</keyword>
<evidence type="ECO:0000256" key="9">
    <source>
        <dbReference type="PIRNR" id="PIRNR000239"/>
    </source>
</evidence>
<dbReference type="PROSITE" id="PS51352">
    <property type="entry name" value="THIOREDOXIN_2"/>
    <property type="match status" value="1"/>
</dbReference>
<sequence>MSFDNPTLRIGEKAPGFCAPALLKGEFIDIECSSFRDKYVVIIFYPADFSFVCPTELIAFSDRLADFTKIGCQIVGISCDSQYSHLAWYNTPKKEGGLGQSVQYPLLADRNGRIARQYGVYLEKEGSAYRGQFILDRENKLRHMSINDMSVGRSVDETLRLVTAFQFADENGVVCPAGWTAGKDTMKAEPEMAKEYFKRHA</sequence>
<dbReference type="InterPro" id="IPR019479">
    <property type="entry name" value="Peroxiredoxin_C"/>
</dbReference>
<comment type="similarity">
    <text evidence="1">Belongs to the peroxiredoxin family. AhpC/Prx1 subfamily.</text>
</comment>
<feature type="domain" description="Thioredoxin" evidence="11">
    <location>
        <begin position="8"/>
        <end position="167"/>
    </location>
</feature>
<dbReference type="AlphaFoldDB" id="A0A1D1VEZ9"/>
<dbReference type="GO" id="GO:0008379">
    <property type="term" value="F:thioredoxin peroxidase activity"/>
    <property type="evidence" value="ECO:0007669"/>
    <property type="project" value="TreeGrafter"/>
</dbReference>
<dbReference type="STRING" id="947166.A0A1D1VEZ9"/>
<evidence type="ECO:0000259" key="11">
    <source>
        <dbReference type="PROSITE" id="PS51352"/>
    </source>
</evidence>
<reference evidence="12 13" key="1">
    <citation type="journal article" date="2016" name="Nat. Commun.">
        <title>Extremotolerant tardigrade genome and improved radiotolerance of human cultured cells by tardigrade-unique protein.</title>
        <authorList>
            <person name="Hashimoto T."/>
            <person name="Horikawa D.D."/>
            <person name="Saito Y."/>
            <person name="Kuwahara H."/>
            <person name="Kozuka-Hata H."/>
            <person name="Shin-I T."/>
            <person name="Minakuchi Y."/>
            <person name="Ohishi K."/>
            <person name="Motoyama A."/>
            <person name="Aizu T."/>
            <person name="Enomoto A."/>
            <person name="Kondo K."/>
            <person name="Tanaka S."/>
            <person name="Hara Y."/>
            <person name="Koshikawa S."/>
            <person name="Sagara H."/>
            <person name="Miura T."/>
            <person name="Yokobori S."/>
            <person name="Miyagawa K."/>
            <person name="Suzuki Y."/>
            <person name="Kubo T."/>
            <person name="Oyama M."/>
            <person name="Kohara Y."/>
            <person name="Fujiyama A."/>
            <person name="Arakawa K."/>
            <person name="Katayama T."/>
            <person name="Toyoda A."/>
            <person name="Kunieda T."/>
        </authorList>
    </citation>
    <scope>NUCLEOTIDE SEQUENCE [LARGE SCALE GENOMIC DNA]</scope>
    <source>
        <strain evidence="12 13">YOKOZUNA-1</strain>
    </source>
</reference>
<name>A0A1D1VEZ9_RAMVA</name>
<gene>
    <name evidence="12" type="primary">RvY_11097-1</name>
    <name evidence="12" type="synonym">RvY_11097.1</name>
    <name evidence="12" type="ORF">RvY_11097</name>
</gene>
<evidence type="ECO:0000256" key="1">
    <source>
        <dbReference type="ARBA" id="ARBA00009796"/>
    </source>
</evidence>
<dbReference type="PANTHER" id="PTHR10681:SF128">
    <property type="entry name" value="THIOREDOXIN-DEPENDENT PEROXIDE REDUCTASE, MITOCHONDRIAL"/>
    <property type="match status" value="1"/>
</dbReference>
<comment type="function">
    <text evidence="9">Thiol-specific peroxidase that catalyzes the reduction of hydrogen peroxide and organic hydroperoxides to water and alcohols, respectively.</text>
</comment>
<dbReference type="EMBL" id="BDGG01000006">
    <property type="protein sequence ID" value="GAV00215.1"/>
    <property type="molecule type" value="Genomic_DNA"/>
</dbReference>
<accession>A0A1D1VEZ9</accession>
<evidence type="ECO:0000256" key="5">
    <source>
        <dbReference type="ARBA" id="ARBA00023002"/>
    </source>
</evidence>
<dbReference type="Pfam" id="PF10417">
    <property type="entry name" value="1-cysPrx_C"/>
    <property type="match status" value="1"/>
</dbReference>
<comment type="caution">
    <text evidence="12">The sequence shown here is derived from an EMBL/GenBank/DDBJ whole genome shotgun (WGS) entry which is preliminary data.</text>
</comment>
<dbReference type="GO" id="GO:0045454">
    <property type="term" value="P:cell redox homeostasis"/>
    <property type="evidence" value="ECO:0007669"/>
    <property type="project" value="TreeGrafter"/>
</dbReference>
<dbReference type="PANTHER" id="PTHR10681">
    <property type="entry name" value="THIOREDOXIN PEROXIDASE"/>
    <property type="match status" value="1"/>
</dbReference>
<feature type="active site" description="Cysteine sulfenic acid (-SOH) intermediate; for peroxidase activity" evidence="10">
    <location>
        <position position="53"/>
    </location>
</feature>
<dbReference type="GO" id="GO:0005829">
    <property type="term" value="C:cytosol"/>
    <property type="evidence" value="ECO:0007669"/>
    <property type="project" value="TreeGrafter"/>
</dbReference>
<comment type="catalytic activity">
    <reaction evidence="8">
        <text>a hydroperoxide + [thioredoxin]-dithiol = an alcohol + [thioredoxin]-disulfide + H2O</text>
        <dbReference type="Rhea" id="RHEA:62620"/>
        <dbReference type="Rhea" id="RHEA-COMP:10698"/>
        <dbReference type="Rhea" id="RHEA-COMP:10700"/>
        <dbReference type="ChEBI" id="CHEBI:15377"/>
        <dbReference type="ChEBI" id="CHEBI:29950"/>
        <dbReference type="ChEBI" id="CHEBI:30879"/>
        <dbReference type="ChEBI" id="CHEBI:35924"/>
        <dbReference type="ChEBI" id="CHEBI:50058"/>
        <dbReference type="EC" id="1.11.1.24"/>
    </reaction>
</comment>
<keyword evidence="5 9" id="KW-0560">Oxidoreductase</keyword>
<dbReference type="FunFam" id="3.40.30.10:FF:000003">
    <property type="entry name" value="Peroxiredoxin 1"/>
    <property type="match status" value="1"/>
</dbReference>
<dbReference type="CDD" id="cd03015">
    <property type="entry name" value="PRX_Typ2cys"/>
    <property type="match status" value="1"/>
</dbReference>
<evidence type="ECO:0000256" key="4">
    <source>
        <dbReference type="ARBA" id="ARBA00022862"/>
    </source>
</evidence>
<evidence type="ECO:0000256" key="10">
    <source>
        <dbReference type="PIRSR" id="PIRSR000239-1"/>
    </source>
</evidence>
<dbReference type="OrthoDB" id="185659at2759"/>
<dbReference type="EC" id="1.11.1.24" evidence="2"/>
<evidence type="ECO:0000256" key="8">
    <source>
        <dbReference type="ARBA" id="ARBA00049091"/>
    </source>
</evidence>
<dbReference type="InterPro" id="IPR036249">
    <property type="entry name" value="Thioredoxin-like_sf"/>
</dbReference>
<proteinExistence type="inferred from homology"/>